<feature type="transmembrane region" description="Helical" evidence="2">
    <location>
        <begin position="199"/>
        <end position="219"/>
    </location>
</feature>
<feature type="transmembrane region" description="Helical" evidence="2">
    <location>
        <begin position="12"/>
        <end position="37"/>
    </location>
</feature>
<feature type="transmembrane region" description="Helical" evidence="2">
    <location>
        <begin position="49"/>
        <end position="71"/>
    </location>
</feature>
<sequence length="235" mass="27661">MLIKAKKKMDMFVEFMVDYGSVFEVIVFLLFIVNTILMNKKMNDDLLTFFTFLAILIISLLIFIFQLFILIGNEYIQVFHEIMTGFRNKLNAIIKRKFRYRKKIKNKIKNINVGVNNQDEADARRIEIEQQKLEQERKKIIETNMPELVVNHALIMFGFILLVKDMYSINLSLPLLIAMLIYVLLVFSIRFLSIKNNFILMLYSLLFLSIMAILLWTAGKTIFESGEILFQGFNN</sequence>
<comment type="caution">
    <text evidence="3">The sequence shown here is derived from an EMBL/GenBank/DDBJ whole genome shotgun (WGS) entry which is preliminary data.</text>
</comment>
<protein>
    <submittedName>
        <fullName evidence="3">Uncharacterized protein</fullName>
    </submittedName>
</protein>
<name>A0ABS3HW07_9ENTE</name>
<gene>
    <name evidence="3" type="ORF">DOK76_12785</name>
</gene>
<dbReference type="Proteomes" id="UP000664857">
    <property type="component" value="Unassembled WGS sequence"/>
</dbReference>
<proteinExistence type="predicted"/>
<accession>A0ABS3HW07</accession>
<evidence type="ECO:0000313" key="3">
    <source>
        <dbReference type="EMBL" id="MBO0477942.1"/>
    </source>
</evidence>
<keyword evidence="2" id="KW-0472">Membrane</keyword>
<evidence type="ECO:0000256" key="2">
    <source>
        <dbReference type="SAM" id="Phobius"/>
    </source>
</evidence>
<dbReference type="EMBL" id="JAFLVX010000042">
    <property type="protein sequence ID" value="MBO0477942.1"/>
    <property type="molecule type" value="Genomic_DNA"/>
</dbReference>
<evidence type="ECO:0000256" key="1">
    <source>
        <dbReference type="SAM" id="Coils"/>
    </source>
</evidence>
<feature type="coiled-coil region" evidence="1">
    <location>
        <begin position="116"/>
        <end position="143"/>
    </location>
</feature>
<keyword evidence="4" id="KW-1185">Reference proteome</keyword>
<reference evidence="3 4" key="1">
    <citation type="submission" date="2021-03" db="EMBL/GenBank/DDBJ databases">
        <title>Enterococcal diversity collection.</title>
        <authorList>
            <person name="Gilmore M.S."/>
            <person name="Schwartzman J."/>
            <person name="Van Tyne D."/>
            <person name="Martin M."/>
            <person name="Earl A.M."/>
            <person name="Manson A.L."/>
            <person name="Straub T."/>
            <person name="Salamzade R."/>
            <person name="Saavedra J."/>
            <person name="Lebreton F."/>
            <person name="Prichula J."/>
            <person name="Schaufler K."/>
            <person name="Gaca A."/>
            <person name="Sgardioli B."/>
            <person name="Wagenaar J."/>
            <person name="Strong T."/>
        </authorList>
    </citation>
    <scope>NUCLEOTIDE SEQUENCE [LARGE SCALE GENOMIC DNA]</scope>
    <source>
        <strain evidence="3 4">DIV0080</strain>
    </source>
</reference>
<dbReference type="RefSeq" id="WP_206968373.1">
    <property type="nucleotide sequence ID" value="NZ_JAFLVX010000042.1"/>
</dbReference>
<organism evidence="3 4">
    <name type="scientific">Candidatus Vagococcus giribetii</name>
    <dbReference type="NCBI Taxonomy" id="2230876"/>
    <lineage>
        <taxon>Bacteria</taxon>
        <taxon>Bacillati</taxon>
        <taxon>Bacillota</taxon>
        <taxon>Bacilli</taxon>
        <taxon>Lactobacillales</taxon>
        <taxon>Enterococcaceae</taxon>
        <taxon>Vagococcus</taxon>
    </lineage>
</organism>
<keyword evidence="2" id="KW-1133">Transmembrane helix</keyword>
<evidence type="ECO:0000313" key="4">
    <source>
        <dbReference type="Proteomes" id="UP000664857"/>
    </source>
</evidence>
<keyword evidence="1" id="KW-0175">Coiled coil</keyword>
<keyword evidence="2" id="KW-0812">Transmembrane</keyword>
<feature type="transmembrane region" description="Helical" evidence="2">
    <location>
        <begin position="173"/>
        <end position="192"/>
    </location>
</feature>